<evidence type="ECO:0000256" key="1">
    <source>
        <dbReference type="ARBA" id="ARBA00008848"/>
    </source>
</evidence>
<dbReference type="GO" id="GO:0042048">
    <property type="term" value="P:olfactory behavior"/>
    <property type="evidence" value="ECO:0007669"/>
    <property type="project" value="TreeGrafter"/>
</dbReference>
<accession>A0A090L8C4</accession>
<dbReference type="PANTHER" id="PTHR34722:SF6">
    <property type="entry name" value="HOMOLOG OF ODR-2 (TWO)"/>
    <property type="match status" value="1"/>
</dbReference>
<dbReference type="WormBase" id="SRAE_1000263200">
    <property type="protein sequence ID" value="SRP03710"/>
    <property type="gene ID" value="WBGene00259248"/>
</dbReference>
<dbReference type="Pfam" id="PF06579">
    <property type="entry name" value="Ly-6_related"/>
    <property type="match status" value="1"/>
</dbReference>
<dbReference type="GeneID" id="36376743"/>
<feature type="domain" description="C-CAP/cofactor C-like" evidence="3">
    <location>
        <begin position="172"/>
        <end position="310"/>
    </location>
</feature>
<dbReference type="Gene3D" id="2.160.20.70">
    <property type="match status" value="1"/>
</dbReference>
<dbReference type="PANTHER" id="PTHR34722">
    <property type="entry name" value="HOMOLOG OF ODR-2 (TWO)-RELATED"/>
    <property type="match status" value="1"/>
</dbReference>
<keyword evidence="5" id="KW-1185">Reference proteome</keyword>
<dbReference type="WBParaSite" id="SRAE_1000263200.1">
    <property type="protein sequence ID" value="SRAE_1000263200.1"/>
    <property type="gene ID" value="WBGene00259248"/>
</dbReference>
<feature type="compositionally biased region" description="Low complexity" evidence="2">
    <location>
        <begin position="58"/>
        <end position="70"/>
    </location>
</feature>
<dbReference type="STRING" id="34506.A0A090L8C4"/>
<reference evidence="6" key="2">
    <citation type="submission" date="2020-12" db="UniProtKB">
        <authorList>
            <consortium name="WormBaseParasite"/>
        </authorList>
    </citation>
    <scope>IDENTIFICATION</scope>
</reference>
<comment type="similarity">
    <text evidence="1">Belongs to the TBCC family.</text>
</comment>
<dbReference type="GO" id="GO:1990834">
    <property type="term" value="P:response to odorant"/>
    <property type="evidence" value="ECO:0007669"/>
    <property type="project" value="TreeGrafter"/>
</dbReference>
<dbReference type="InterPro" id="IPR017901">
    <property type="entry name" value="C-CAP_CF_C-like"/>
</dbReference>
<reference evidence="4 5" key="1">
    <citation type="submission" date="2014-09" db="EMBL/GenBank/DDBJ databases">
        <authorList>
            <person name="Martin A.A."/>
        </authorList>
    </citation>
    <scope>NUCLEOTIDE SEQUENCE</scope>
    <source>
        <strain evidence="5">ED321</strain>
        <strain evidence="4">ED321 Heterogonic</strain>
    </source>
</reference>
<evidence type="ECO:0000313" key="5">
    <source>
        <dbReference type="Proteomes" id="UP000035682"/>
    </source>
</evidence>
<dbReference type="CTD" id="36376743"/>
<dbReference type="InterPro" id="IPR016098">
    <property type="entry name" value="CAP/MinC_C"/>
</dbReference>
<evidence type="ECO:0000256" key="2">
    <source>
        <dbReference type="SAM" id="MobiDB-lite"/>
    </source>
</evidence>
<feature type="region of interest" description="Disordered" evidence="2">
    <location>
        <begin position="154"/>
        <end position="173"/>
    </location>
</feature>
<name>A0A090L8C4_STRRB</name>
<dbReference type="EMBL" id="LN609528">
    <property type="protein sequence ID" value="CEF64378.1"/>
    <property type="molecule type" value="Genomic_DNA"/>
</dbReference>
<evidence type="ECO:0000313" key="6">
    <source>
        <dbReference type="WBParaSite" id="SRAE_1000263200.1"/>
    </source>
</evidence>
<dbReference type="RefSeq" id="XP_024503579.1">
    <property type="nucleotide sequence ID" value="XM_024649732.1"/>
</dbReference>
<dbReference type="Pfam" id="PF07986">
    <property type="entry name" value="TBCC"/>
    <property type="match status" value="1"/>
</dbReference>
<evidence type="ECO:0000259" key="3">
    <source>
        <dbReference type="PROSITE" id="PS51329"/>
    </source>
</evidence>
<evidence type="ECO:0000313" key="7">
    <source>
        <dbReference type="WormBase" id="SRAE_1000263200"/>
    </source>
</evidence>
<protein>
    <submittedName>
        <fullName evidence="4 6">Tubulin-specific chaperone C</fullName>
    </submittedName>
</protein>
<dbReference type="InterPro" id="IPR010558">
    <property type="entry name" value="Ly-6-related"/>
</dbReference>
<dbReference type="GO" id="GO:0030424">
    <property type="term" value="C:axon"/>
    <property type="evidence" value="ECO:0007669"/>
    <property type="project" value="TreeGrafter"/>
</dbReference>
<dbReference type="eggNOG" id="KOG2512">
    <property type="taxonomic scope" value="Eukaryota"/>
</dbReference>
<dbReference type="InterPro" id="IPR012945">
    <property type="entry name" value="Tubulin-bd_cofactor_C_dom"/>
</dbReference>
<dbReference type="Proteomes" id="UP000035682">
    <property type="component" value="Unplaced"/>
</dbReference>
<dbReference type="AlphaFoldDB" id="A0A090L8C4"/>
<organism evidence="4">
    <name type="scientific">Strongyloides ratti</name>
    <name type="common">Parasitic roundworm</name>
    <dbReference type="NCBI Taxonomy" id="34506"/>
    <lineage>
        <taxon>Eukaryota</taxon>
        <taxon>Metazoa</taxon>
        <taxon>Ecdysozoa</taxon>
        <taxon>Nematoda</taxon>
        <taxon>Chromadorea</taxon>
        <taxon>Rhabditida</taxon>
        <taxon>Tylenchina</taxon>
        <taxon>Panagrolaimomorpha</taxon>
        <taxon>Strongyloidoidea</taxon>
        <taxon>Strongyloididae</taxon>
        <taxon>Strongyloides</taxon>
    </lineage>
</organism>
<sequence>MGNENEEVVPPTSEEGTDDLVNGDGSSINSNGTEKISGESLSSSPEEQVEERKDEPTTSKSTSKGATSTSVKGEEDPVAVLEKMLKQANDASLHGTPNDRLLSSLQLQMFKSNVELPSYWIKKIDTVVQKLCPMPPKTSKGFSFTKKNIVPQTKNVGSAEGRKSNKDFLNSQGDLSSKNKVITISNEKDGDRQVSGDDGSDVRISNIKDCSFGFTFHPSSVIIKDIDNCTLLFPSCKSSILIQNCSRSNIGIIAQQIRIHNTQNTSILSNNSSIIIEDCHGIKIGDYPKTGLEKEKIYDIEQAKVQDFNWLVNEGKNTSESFYLSKTSTFKQHNEEEYSISHCYSCASDIYRLYWSQLMHHYFPPKNFTDNCWIPDNSVGQIPCRTACFTLVEDTEDEFSPKAILRGCVDRLLLFGMDDDVKNAIIIHHKNCRSTDRHLLQLISLSKDSQYVLMCTCEGKICNDEDMRPTLETSSTSKVMVLSIIKYIFLYASTMKIIKLIFPLL</sequence>
<proteinExistence type="inferred from homology"/>
<dbReference type="PROSITE" id="PS51329">
    <property type="entry name" value="C_CAP_COFACTOR_C"/>
    <property type="match status" value="1"/>
</dbReference>
<feature type="compositionally biased region" description="Polar residues" evidence="2">
    <location>
        <begin position="24"/>
        <end position="46"/>
    </location>
</feature>
<feature type="region of interest" description="Disordered" evidence="2">
    <location>
        <begin position="1"/>
        <end position="75"/>
    </location>
</feature>
<dbReference type="GO" id="GO:0043025">
    <property type="term" value="C:neuronal cell body"/>
    <property type="evidence" value="ECO:0007669"/>
    <property type="project" value="TreeGrafter"/>
</dbReference>
<dbReference type="OrthoDB" id="5826974at2759"/>
<evidence type="ECO:0000313" key="4">
    <source>
        <dbReference type="EMBL" id="CEF64378.1"/>
    </source>
</evidence>
<gene>
    <name evidence="4 6 7" type="ORF">SRAE_1000263200</name>
</gene>